<gene>
    <name evidence="2" type="ORF">JOC49_000273</name>
</gene>
<dbReference type="EMBL" id="JAFBDT010000001">
    <property type="protein sequence ID" value="MBM7560764.1"/>
    <property type="molecule type" value="Genomic_DNA"/>
</dbReference>
<reference evidence="2 3" key="1">
    <citation type="submission" date="2021-01" db="EMBL/GenBank/DDBJ databases">
        <title>Genomic Encyclopedia of Type Strains, Phase IV (KMG-IV): sequencing the most valuable type-strain genomes for metagenomic binning, comparative biology and taxonomic classification.</title>
        <authorList>
            <person name="Goeker M."/>
        </authorList>
    </citation>
    <scope>NUCLEOTIDE SEQUENCE [LARGE SCALE GENOMIC DNA]</scope>
    <source>
        <strain evidence="2 3">DSM 24436</strain>
    </source>
</reference>
<evidence type="ECO:0000256" key="1">
    <source>
        <dbReference type="SAM" id="Phobius"/>
    </source>
</evidence>
<evidence type="ECO:0008006" key="4">
    <source>
        <dbReference type="Google" id="ProtNLM"/>
    </source>
</evidence>
<evidence type="ECO:0000313" key="3">
    <source>
        <dbReference type="Proteomes" id="UP000767854"/>
    </source>
</evidence>
<dbReference type="Pfam" id="PF14209">
    <property type="entry name" value="DUF4321"/>
    <property type="match status" value="1"/>
</dbReference>
<evidence type="ECO:0000313" key="2">
    <source>
        <dbReference type="EMBL" id="MBM7560764.1"/>
    </source>
</evidence>
<keyword evidence="3" id="KW-1185">Reference proteome</keyword>
<proteinExistence type="predicted"/>
<keyword evidence="1" id="KW-1133">Transmembrane helix</keyword>
<feature type="transmembrane region" description="Helical" evidence="1">
    <location>
        <begin position="54"/>
        <end position="80"/>
    </location>
</feature>
<keyword evidence="1" id="KW-0812">Transmembrane</keyword>
<accession>A0ABS2MMZ7</accession>
<dbReference type="Proteomes" id="UP000767854">
    <property type="component" value="Unassembled WGS sequence"/>
</dbReference>
<dbReference type="RefSeq" id="WP_204661417.1">
    <property type="nucleotide sequence ID" value="NZ_JAFBDT010000001.1"/>
</dbReference>
<protein>
    <recommendedName>
        <fullName evidence="4">DUF4321 domain-containing protein</fullName>
    </recommendedName>
</protein>
<sequence length="82" mass="8810">MRGKNGDRLILLVLLLIGAIFGSLIGSALGDTFPILNYGKSIGVDPFVVDLNIIHLTFGLKLSLNLAGIIGLILAFVVYWKL</sequence>
<organism evidence="2 3">
    <name type="scientific">Fusibacter tunisiensis</name>
    <dbReference type="NCBI Taxonomy" id="1008308"/>
    <lineage>
        <taxon>Bacteria</taxon>
        <taxon>Bacillati</taxon>
        <taxon>Bacillota</taxon>
        <taxon>Clostridia</taxon>
        <taxon>Eubacteriales</taxon>
        <taxon>Eubacteriales Family XII. Incertae Sedis</taxon>
        <taxon>Fusibacter</taxon>
    </lineage>
</organism>
<dbReference type="InterPro" id="IPR025470">
    <property type="entry name" value="DUF4321"/>
</dbReference>
<keyword evidence="1" id="KW-0472">Membrane</keyword>
<name>A0ABS2MMZ7_9FIRM</name>
<comment type="caution">
    <text evidence="2">The sequence shown here is derived from an EMBL/GenBank/DDBJ whole genome shotgun (WGS) entry which is preliminary data.</text>
</comment>